<dbReference type="Pfam" id="PF11887">
    <property type="entry name" value="Mce4_CUP1"/>
    <property type="match status" value="1"/>
</dbReference>
<evidence type="ECO:0000313" key="4">
    <source>
        <dbReference type="Proteomes" id="UP001501842"/>
    </source>
</evidence>
<dbReference type="PANTHER" id="PTHR33371:SF4">
    <property type="entry name" value="INTERMEMBRANE PHOSPHOLIPID TRANSPORT SYSTEM BINDING PROTEIN MLAD"/>
    <property type="match status" value="1"/>
</dbReference>
<name>A0ABN3UK93_9ACTN</name>
<feature type="domain" description="Mce/MlaD" evidence="1">
    <location>
        <begin position="37"/>
        <end position="114"/>
    </location>
</feature>
<dbReference type="Proteomes" id="UP001501842">
    <property type="component" value="Unassembled WGS sequence"/>
</dbReference>
<proteinExistence type="predicted"/>
<feature type="domain" description="Mammalian cell entry C-terminal" evidence="2">
    <location>
        <begin position="123"/>
        <end position="266"/>
    </location>
</feature>
<comment type="caution">
    <text evidence="3">The sequence shown here is derived from an EMBL/GenBank/DDBJ whole genome shotgun (WGS) entry which is preliminary data.</text>
</comment>
<dbReference type="InterPro" id="IPR003399">
    <property type="entry name" value="Mce/MlaD"/>
</dbReference>
<dbReference type="InterPro" id="IPR024516">
    <property type="entry name" value="Mce_C"/>
</dbReference>
<organism evidence="3 4">
    <name type="scientific">Actinocorallia aurantiaca</name>
    <dbReference type="NCBI Taxonomy" id="46204"/>
    <lineage>
        <taxon>Bacteria</taxon>
        <taxon>Bacillati</taxon>
        <taxon>Actinomycetota</taxon>
        <taxon>Actinomycetes</taxon>
        <taxon>Streptosporangiales</taxon>
        <taxon>Thermomonosporaceae</taxon>
        <taxon>Actinocorallia</taxon>
    </lineage>
</organism>
<keyword evidence="4" id="KW-1185">Reference proteome</keyword>
<protein>
    <submittedName>
        <fullName evidence="3">Uncharacterized protein</fullName>
    </submittedName>
</protein>
<dbReference type="RefSeq" id="WP_344454767.1">
    <property type="nucleotide sequence ID" value="NZ_BAAATZ010000029.1"/>
</dbReference>
<dbReference type="Pfam" id="PF02470">
    <property type="entry name" value="MlaD"/>
    <property type="match status" value="1"/>
</dbReference>
<evidence type="ECO:0000259" key="2">
    <source>
        <dbReference type="Pfam" id="PF11887"/>
    </source>
</evidence>
<sequence length="337" mass="35443">MNQNPSRGRRIMVTWATALVLALALYLLTTKPFAAEGTRLTADFGGAGQGLTTSSPVKLRGVSVGRVEEIGLAPDGGARLTLRIDEGVRIPDTALASLEPESVFGPKFIDLVPGDHETAGPFLRDGARIARTSDSLDLTSMLGDADAIVSAVDPRDMVVIMDALGQGLHGTGPDLAGMLQSTGTLVDVAHRQRERAQGFLADLARIAEIRGVGDDLNTLVTSADPLMDALVSGQDRGLRFARGITEMTSAVAHGLGAHENDLRQLFRSMERSSAFIASLLPLAGDSVRAIIDMIPVYKALGWTPGPGDRHLIGAQVLLPTDPCKLILGICPGSEGGR</sequence>
<dbReference type="InterPro" id="IPR052336">
    <property type="entry name" value="MlaD_Phospholipid_Transporter"/>
</dbReference>
<gene>
    <name evidence="3" type="ORF">GCM10010439_56990</name>
</gene>
<reference evidence="3 4" key="1">
    <citation type="journal article" date="2019" name="Int. J. Syst. Evol. Microbiol.">
        <title>The Global Catalogue of Microorganisms (GCM) 10K type strain sequencing project: providing services to taxonomists for standard genome sequencing and annotation.</title>
        <authorList>
            <consortium name="The Broad Institute Genomics Platform"/>
            <consortium name="The Broad Institute Genome Sequencing Center for Infectious Disease"/>
            <person name="Wu L."/>
            <person name="Ma J."/>
        </authorList>
    </citation>
    <scope>NUCLEOTIDE SEQUENCE [LARGE SCALE GENOMIC DNA]</scope>
    <source>
        <strain evidence="3 4">JCM 8201</strain>
    </source>
</reference>
<dbReference type="PANTHER" id="PTHR33371">
    <property type="entry name" value="INTERMEMBRANE PHOSPHOLIPID TRANSPORT SYSTEM BINDING PROTEIN MLAD-RELATED"/>
    <property type="match status" value="1"/>
</dbReference>
<evidence type="ECO:0000259" key="1">
    <source>
        <dbReference type="Pfam" id="PF02470"/>
    </source>
</evidence>
<accession>A0ABN3UK93</accession>
<evidence type="ECO:0000313" key="3">
    <source>
        <dbReference type="EMBL" id="GAA2734495.1"/>
    </source>
</evidence>
<dbReference type="EMBL" id="BAAATZ010000029">
    <property type="protein sequence ID" value="GAA2734495.1"/>
    <property type="molecule type" value="Genomic_DNA"/>
</dbReference>